<organism evidence="2 3">
    <name type="scientific">Cardamine amara subsp. amara</name>
    <dbReference type="NCBI Taxonomy" id="228776"/>
    <lineage>
        <taxon>Eukaryota</taxon>
        <taxon>Viridiplantae</taxon>
        <taxon>Streptophyta</taxon>
        <taxon>Embryophyta</taxon>
        <taxon>Tracheophyta</taxon>
        <taxon>Spermatophyta</taxon>
        <taxon>Magnoliopsida</taxon>
        <taxon>eudicotyledons</taxon>
        <taxon>Gunneridae</taxon>
        <taxon>Pentapetalae</taxon>
        <taxon>rosids</taxon>
        <taxon>malvids</taxon>
        <taxon>Brassicales</taxon>
        <taxon>Brassicaceae</taxon>
        <taxon>Cardamineae</taxon>
        <taxon>Cardamine</taxon>
    </lineage>
</organism>
<accession>A0ABD1B9F3</accession>
<gene>
    <name evidence="2" type="ORF">V5N11_024120</name>
</gene>
<feature type="coiled-coil region" evidence="1">
    <location>
        <begin position="254"/>
        <end position="288"/>
    </location>
</feature>
<comment type="caution">
    <text evidence="2">The sequence shown here is derived from an EMBL/GenBank/DDBJ whole genome shotgun (WGS) entry which is preliminary data.</text>
</comment>
<protein>
    <submittedName>
        <fullName evidence="2">Uncharacterized protein</fullName>
    </submittedName>
</protein>
<evidence type="ECO:0000313" key="3">
    <source>
        <dbReference type="Proteomes" id="UP001558713"/>
    </source>
</evidence>
<keyword evidence="1" id="KW-0175">Coiled coil</keyword>
<reference evidence="2 3" key="1">
    <citation type="submission" date="2024-04" db="EMBL/GenBank/DDBJ databases">
        <title>Genome assembly C_amara_ONT_v2.</title>
        <authorList>
            <person name="Yant L."/>
            <person name="Moore C."/>
            <person name="Slenker M."/>
        </authorList>
    </citation>
    <scope>NUCLEOTIDE SEQUENCE [LARGE SCALE GENOMIC DNA]</scope>
    <source>
        <tissue evidence="2">Leaf</tissue>
    </source>
</reference>
<keyword evidence="3" id="KW-1185">Reference proteome</keyword>
<name>A0ABD1B9F3_CARAN</name>
<evidence type="ECO:0000313" key="2">
    <source>
        <dbReference type="EMBL" id="KAL1215563.1"/>
    </source>
</evidence>
<dbReference type="EMBL" id="JBANAX010000284">
    <property type="protein sequence ID" value="KAL1215563.1"/>
    <property type="molecule type" value="Genomic_DNA"/>
</dbReference>
<dbReference type="Proteomes" id="UP001558713">
    <property type="component" value="Unassembled WGS sequence"/>
</dbReference>
<sequence>MAGYAETSMAAQYSVSREALEMNSGQLRIDNLLAQLVDVKTYLEGSEEDDSRNELEVLLGRVKSAAASLCYLRSKARILAAPGLEDYNSSVSQVANPGEDTLTGTNKNQDSLVIEDGSYTLKVLQSIQMVNDAIDSLLRRLTEAEFEASFQKKNLSLRLEEMKRFVLRNQTVLDETAEIIKKLVEDCWRHREKAAENEEELRRVKTECESLRNQVIDSTNVIETLLVSEQELQILEARLVSSLLRLEGEKDAEVQKMMEENVKLSALLDKKEAQLQALNEQCKIMALNASNI</sequence>
<dbReference type="AlphaFoldDB" id="A0ABD1B9F3"/>
<proteinExistence type="predicted"/>
<evidence type="ECO:0000256" key="1">
    <source>
        <dbReference type="SAM" id="Coils"/>
    </source>
</evidence>